<dbReference type="SMART" id="SM00322">
    <property type="entry name" value="KH"/>
    <property type="match status" value="2"/>
</dbReference>
<evidence type="ECO:0000259" key="2">
    <source>
        <dbReference type="PROSITE" id="PS50304"/>
    </source>
</evidence>
<evidence type="ECO:0000256" key="1">
    <source>
        <dbReference type="PROSITE-ProRule" id="PRU00117"/>
    </source>
</evidence>
<dbReference type="InterPro" id="IPR035437">
    <property type="entry name" value="SNase_OB-fold_sf"/>
</dbReference>
<dbReference type="Pfam" id="PF00013">
    <property type="entry name" value="KH_1"/>
    <property type="match status" value="2"/>
</dbReference>
<dbReference type="GO" id="GO:0030719">
    <property type="term" value="P:P granule organization"/>
    <property type="evidence" value="ECO:0007669"/>
    <property type="project" value="TreeGrafter"/>
</dbReference>
<dbReference type="Gene3D" id="2.30.30.140">
    <property type="match status" value="1"/>
</dbReference>
<dbReference type="EMBL" id="OC859057">
    <property type="protein sequence ID" value="CAD7627152.1"/>
    <property type="molecule type" value="Genomic_DNA"/>
</dbReference>
<dbReference type="GO" id="GO:0003723">
    <property type="term" value="F:RNA binding"/>
    <property type="evidence" value="ECO:0007669"/>
    <property type="project" value="UniProtKB-UniRule"/>
</dbReference>
<dbReference type="PROSITE" id="PS50304">
    <property type="entry name" value="TUDOR"/>
    <property type="match status" value="1"/>
</dbReference>
<evidence type="ECO:0000313" key="4">
    <source>
        <dbReference type="Proteomes" id="UP000759131"/>
    </source>
</evidence>
<dbReference type="Gene3D" id="2.40.50.90">
    <property type="match status" value="1"/>
</dbReference>
<feature type="domain" description="Tudor" evidence="2">
    <location>
        <begin position="303"/>
        <end position="368"/>
    </location>
</feature>
<dbReference type="Gene3D" id="3.30.1370.10">
    <property type="entry name" value="K Homology domain, type 1"/>
    <property type="match status" value="2"/>
</dbReference>
<dbReference type="SUPFAM" id="SSF63748">
    <property type="entry name" value="Tudor/PWWP/MBT"/>
    <property type="match status" value="1"/>
</dbReference>
<dbReference type="AlphaFoldDB" id="A0A7R9KQC0"/>
<dbReference type="OrthoDB" id="9995375at2759"/>
<name>A0A7R9KQC0_9ACAR</name>
<dbReference type="SUPFAM" id="SSF54791">
    <property type="entry name" value="Eukaryotic type KH-domain (KH-domain type I)"/>
    <property type="match status" value="2"/>
</dbReference>
<dbReference type="PANTHER" id="PTHR22948:SF29">
    <property type="entry name" value="FI02030P-RELATED"/>
    <property type="match status" value="1"/>
</dbReference>
<sequence length="479" mass="53769">MDSIGKKLLLSAGIGLGVAVSSVSLYLLLKPEDEDNVVVNESDKRKVRQNTQSMVSIRVPKKCVGAVIGRSGEHIKQIQSETNTKINFDDMNGDQNGHKDSRLLLIKGTPENTAKAEIAINEIIRHQSLIKTKTFVVETVSVGAIIGRNGSTIRSLCDTSGAKIKVDRKNSMGRNTNAITTSVTIIGTEEQIKEAVLLINHEIKQNDSFNRNSNTQKRLTNYKVLAIEGEGDDNNTLDLDSYYAKLEPINDQLIEVFVSSIKSPDKFYVQLAGPGAQELDHFMEEVTDFYENQDNRICFKPLSVKVGDVMAVPYHADEHWYRARVLSLEDRPYSLEDSNVGIFYLDYGDEALVKYSQICDLKDQLLKRLPFQAMECSLSGIRPVNHTNWSDEAIDKFKELSHMALWKPLFARLIRRTNDGKTKYVIELIDNKPDLDRIDNGVNGSNDDDWDTPAVKPLNISQELIAQGFAIPFEEELSD</sequence>
<dbReference type="InterPro" id="IPR050621">
    <property type="entry name" value="Tudor_domain_containing"/>
</dbReference>
<dbReference type="GO" id="GO:0007283">
    <property type="term" value="P:spermatogenesis"/>
    <property type="evidence" value="ECO:0007669"/>
    <property type="project" value="TreeGrafter"/>
</dbReference>
<dbReference type="GO" id="GO:0034587">
    <property type="term" value="P:piRNA processing"/>
    <property type="evidence" value="ECO:0007669"/>
    <property type="project" value="TreeGrafter"/>
</dbReference>
<gene>
    <name evidence="3" type="ORF">OSB1V03_LOCUS7582</name>
</gene>
<dbReference type="InterPro" id="IPR002999">
    <property type="entry name" value="Tudor"/>
</dbReference>
<dbReference type="Proteomes" id="UP000759131">
    <property type="component" value="Unassembled WGS sequence"/>
</dbReference>
<dbReference type="GO" id="GO:0043186">
    <property type="term" value="C:P granule"/>
    <property type="evidence" value="ECO:0007669"/>
    <property type="project" value="TreeGrafter"/>
</dbReference>
<dbReference type="Pfam" id="PF00567">
    <property type="entry name" value="TUDOR"/>
    <property type="match status" value="1"/>
</dbReference>
<keyword evidence="1" id="KW-0694">RNA-binding</keyword>
<organism evidence="3">
    <name type="scientific">Medioppia subpectinata</name>
    <dbReference type="NCBI Taxonomy" id="1979941"/>
    <lineage>
        <taxon>Eukaryota</taxon>
        <taxon>Metazoa</taxon>
        <taxon>Ecdysozoa</taxon>
        <taxon>Arthropoda</taxon>
        <taxon>Chelicerata</taxon>
        <taxon>Arachnida</taxon>
        <taxon>Acari</taxon>
        <taxon>Acariformes</taxon>
        <taxon>Sarcoptiformes</taxon>
        <taxon>Oribatida</taxon>
        <taxon>Brachypylina</taxon>
        <taxon>Oppioidea</taxon>
        <taxon>Oppiidae</taxon>
        <taxon>Medioppia</taxon>
    </lineage>
</organism>
<accession>A0A7R9KQC0</accession>
<protein>
    <recommendedName>
        <fullName evidence="2">Tudor domain-containing protein</fullName>
    </recommendedName>
</protein>
<dbReference type="InterPro" id="IPR036612">
    <property type="entry name" value="KH_dom_type_1_sf"/>
</dbReference>
<dbReference type="InterPro" id="IPR004087">
    <property type="entry name" value="KH_dom"/>
</dbReference>
<reference evidence="3" key="1">
    <citation type="submission" date="2020-11" db="EMBL/GenBank/DDBJ databases">
        <authorList>
            <person name="Tran Van P."/>
        </authorList>
    </citation>
    <scope>NUCLEOTIDE SEQUENCE</scope>
</reference>
<dbReference type="EMBL" id="CAJPIZ010004482">
    <property type="protein sequence ID" value="CAG2107582.1"/>
    <property type="molecule type" value="Genomic_DNA"/>
</dbReference>
<evidence type="ECO:0000313" key="3">
    <source>
        <dbReference type="EMBL" id="CAD7627152.1"/>
    </source>
</evidence>
<dbReference type="SMART" id="SM00333">
    <property type="entry name" value="TUDOR"/>
    <property type="match status" value="1"/>
</dbReference>
<dbReference type="InterPro" id="IPR004088">
    <property type="entry name" value="KH_dom_type_1"/>
</dbReference>
<dbReference type="PROSITE" id="PS50084">
    <property type="entry name" value="KH_TYPE_1"/>
    <property type="match status" value="2"/>
</dbReference>
<dbReference type="PANTHER" id="PTHR22948">
    <property type="entry name" value="TUDOR DOMAIN CONTAINING PROTEIN"/>
    <property type="match status" value="1"/>
</dbReference>
<proteinExistence type="predicted"/>
<dbReference type="GO" id="GO:0005739">
    <property type="term" value="C:mitochondrion"/>
    <property type="evidence" value="ECO:0007669"/>
    <property type="project" value="UniProtKB-ARBA"/>
</dbReference>
<keyword evidence="4" id="KW-1185">Reference proteome</keyword>